<proteinExistence type="predicted"/>
<keyword evidence="2" id="KW-1185">Reference proteome</keyword>
<evidence type="ECO:0000313" key="1">
    <source>
        <dbReference type="EMBL" id="CAG8791802.1"/>
    </source>
</evidence>
<dbReference type="EMBL" id="CAJVQB010019624">
    <property type="protein sequence ID" value="CAG8791802.1"/>
    <property type="molecule type" value="Genomic_DNA"/>
</dbReference>
<dbReference type="PANTHER" id="PTHR24559:SF444">
    <property type="entry name" value="REVERSE TRANSCRIPTASE DOMAIN-CONTAINING PROTEIN"/>
    <property type="match status" value="1"/>
</dbReference>
<feature type="non-terminal residue" evidence="1">
    <location>
        <position position="1"/>
    </location>
</feature>
<dbReference type="Proteomes" id="UP000789901">
    <property type="component" value="Unassembled WGS sequence"/>
</dbReference>
<comment type="caution">
    <text evidence="1">The sequence shown here is derived from an EMBL/GenBank/DDBJ whole genome shotgun (WGS) entry which is preliminary data.</text>
</comment>
<organism evidence="1 2">
    <name type="scientific">Gigaspora margarita</name>
    <dbReference type="NCBI Taxonomy" id="4874"/>
    <lineage>
        <taxon>Eukaryota</taxon>
        <taxon>Fungi</taxon>
        <taxon>Fungi incertae sedis</taxon>
        <taxon>Mucoromycota</taxon>
        <taxon>Glomeromycotina</taxon>
        <taxon>Glomeromycetes</taxon>
        <taxon>Diversisporales</taxon>
        <taxon>Gigasporaceae</taxon>
        <taxon>Gigaspora</taxon>
    </lineage>
</organism>
<dbReference type="InterPro" id="IPR053134">
    <property type="entry name" value="RNA-dir_DNA_polymerase"/>
</dbReference>
<name>A0ABN7VQ89_GIGMA</name>
<dbReference type="InterPro" id="IPR043128">
    <property type="entry name" value="Rev_trsase/Diguanyl_cyclase"/>
</dbReference>
<dbReference type="InterPro" id="IPR043502">
    <property type="entry name" value="DNA/RNA_pol_sf"/>
</dbReference>
<dbReference type="PANTHER" id="PTHR24559">
    <property type="entry name" value="TRANSPOSON TY3-I GAG-POL POLYPROTEIN"/>
    <property type="match status" value="1"/>
</dbReference>
<evidence type="ECO:0000313" key="2">
    <source>
        <dbReference type="Proteomes" id="UP000789901"/>
    </source>
</evidence>
<sequence>QVEVEEAGKIKTAFTTSFGVFYFNVMPFRLTNAPATFQRLMDYLF</sequence>
<reference evidence="1 2" key="1">
    <citation type="submission" date="2021-06" db="EMBL/GenBank/DDBJ databases">
        <authorList>
            <person name="Kallberg Y."/>
            <person name="Tangrot J."/>
            <person name="Rosling A."/>
        </authorList>
    </citation>
    <scope>NUCLEOTIDE SEQUENCE [LARGE SCALE GENOMIC DNA]</scope>
    <source>
        <strain evidence="1 2">120-4 pot B 10/14</strain>
    </source>
</reference>
<protein>
    <submittedName>
        <fullName evidence="1">38552_t:CDS:1</fullName>
    </submittedName>
</protein>
<gene>
    <name evidence="1" type="ORF">GMARGA_LOCUS21342</name>
</gene>
<dbReference type="Gene3D" id="3.30.70.270">
    <property type="match status" value="1"/>
</dbReference>
<dbReference type="SUPFAM" id="SSF56672">
    <property type="entry name" value="DNA/RNA polymerases"/>
    <property type="match status" value="1"/>
</dbReference>
<accession>A0ABN7VQ89</accession>
<dbReference type="Gene3D" id="3.10.10.10">
    <property type="entry name" value="HIV Type 1 Reverse Transcriptase, subunit A, domain 1"/>
    <property type="match status" value="1"/>
</dbReference>